<sequence>MPTQLSTVITSPILATSAFAECPTFVRVTLSQDDIEALYERYTYACMAYTTVSYDVTDLTMFQWTDVTKHEDFYDAVHIYPDTVKAVITHKGLKFECSYLGDENQPIDTFETLPIDLEEVILLPTELNLID</sequence>
<accession>A0A2N4UPY8</accession>
<evidence type="ECO:0000313" key="1">
    <source>
        <dbReference type="EMBL" id="PLC57078.1"/>
    </source>
</evidence>
<keyword evidence="2" id="KW-1185">Reference proteome</keyword>
<dbReference type="EMBL" id="NPIB01000020">
    <property type="protein sequence ID" value="PLC57078.1"/>
    <property type="molecule type" value="Genomic_DNA"/>
</dbReference>
<evidence type="ECO:0000313" key="2">
    <source>
        <dbReference type="Proteomes" id="UP000234420"/>
    </source>
</evidence>
<reference evidence="1 2" key="1">
    <citation type="journal article" date="2018" name="Syst. Appl. Microbiol.">
        <title>Photobacterium carnosum sp. nov., isolated from spoiled modified atmosphere packaged poultry meat.</title>
        <authorList>
            <person name="Hilgarth M."/>
            <person name="Fuertes S."/>
            <person name="Ehrmann M."/>
            <person name="Vogel R.F."/>
        </authorList>
    </citation>
    <scope>NUCLEOTIDE SEQUENCE [LARGE SCALE GENOMIC DNA]</scope>
    <source>
        <strain evidence="1 2">TMW 2.2021</strain>
    </source>
</reference>
<dbReference type="AlphaFoldDB" id="A0A2N4UPY8"/>
<dbReference type="RefSeq" id="WP_065208249.1">
    <property type="nucleotide sequence ID" value="NZ_JABJXE010000015.1"/>
</dbReference>
<organism evidence="1 2">
    <name type="scientific">Photobacterium carnosum</name>
    <dbReference type="NCBI Taxonomy" id="2023717"/>
    <lineage>
        <taxon>Bacteria</taxon>
        <taxon>Pseudomonadati</taxon>
        <taxon>Pseudomonadota</taxon>
        <taxon>Gammaproteobacteria</taxon>
        <taxon>Vibrionales</taxon>
        <taxon>Vibrionaceae</taxon>
        <taxon>Photobacterium</taxon>
    </lineage>
</organism>
<name>A0A2N4UPY8_9GAMM</name>
<dbReference type="Proteomes" id="UP000234420">
    <property type="component" value="Unassembled WGS sequence"/>
</dbReference>
<protein>
    <submittedName>
        <fullName evidence="1">Uncharacterized protein</fullName>
    </submittedName>
</protein>
<gene>
    <name evidence="1" type="ORF">CIK00_14945</name>
</gene>
<proteinExistence type="predicted"/>
<comment type="caution">
    <text evidence="1">The sequence shown here is derived from an EMBL/GenBank/DDBJ whole genome shotgun (WGS) entry which is preliminary data.</text>
</comment>